<dbReference type="Proteomes" id="UP001549921">
    <property type="component" value="Unassembled WGS sequence"/>
</dbReference>
<feature type="domain" description="GST C-terminal" evidence="7">
    <location>
        <begin position="81"/>
        <end position="204"/>
    </location>
</feature>
<reference evidence="8 9" key="1">
    <citation type="submission" date="2024-06" db="EMBL/GenBank/DDBJ databases">
        <title>A chromosome-level genome assembly of beet webworm, Loxostege sticticalis.</title>
        <authorList>
            <person name="Zhang Y."/>
        </authorList>
    </citation>
    <scope>NUCLEOTIDE SEQUENCE [LARGE SCALE GENOMIC DNA]</scope>
    <source>
        <strain evidence="8">AQ028</strain>
        <tissue evidence="8">Male pupae</tissue>
    </source>
</reference>
<dbReference type="InterPro" id="IPR036282">
    <property type="entry name" value="Glutathione-S-Trfase_C_sf"/>
</dbReference>
<dbReference type="SUPFAM" id="SSF47616">
    <property type="entry name" value="GST C-terminal domain-like"/>
    <property type="match status" value="1"/>
</dbReference>
<dbReference type="PROSITE" id="PS50405">
    <property type="entry name" value="GST_CTER"/>
    <property type="match status" value="1"/>
</dbReference>
<dbReference type="CDD" id="cd03039">
    <property type="entry name" value="GST_N_Sigma_like"/>
    <property type="match status" value="1"/>
</dbReference>
<dbReference type="InterPro" id="IPR050213">
    <property type="entry name" value="GST_superfamily"/>
</dbReference>
<dbReference type="AlphaFoldDB" id="A0ABD0SSQ2"/>
<dbReference type="SUPFAM" id="SSF52833">
    <property type="entry name" value="Thioredoxin-like"/>
    <property type="match status" value="1"/>
</dbReference>
<dbReference type="InterPro" id="IPR036249">
    <property type="entry name" value="Thioredoxin-like_sf"/>
</dbReference>
<evidence type="ECO:0000256" key="1">
    <source>
        <dbReference type="ARBA" id="ARBA00011738"/>
    </source>
</evidence>
<dbReference type="CDD" id="cd03192">
    <property type="entry name" value="GST_C_Sigma_like"/>
    <property type="match status" value="1"/>
</dbReference>
<keyword evidence="3" id="KW-0808">Transferase</keyword>
<name>A0ABD0SSQ2_LOXSC</name>
<evidence type="ECO:0000313" key="9">
    <source>
        <dbReference type="Proteomes" id="UP001549921"/>
    </source>
</evidence>
<evidence type="ECO:0000259" key="6">
    <source>
        <dbReference type="PROSITE" id="PS50404"/>
    </source>
</evidence>
<comment type="similarity">
    <text evidence="4">Belongs to the GST superfamily. Sigma family.</text>
</comment>
<dbReference type="InterPro" id="IPR004046">
    <property type="entry name" value="GST_C"/>
</dbReference>
<dbReference type="PANTHER" id="PTHR11571:SF224">
    <property type="entry name" value="HEMATOPOIETIC PROSTAGLANDIN D SYNTHASE"/>
    <property type="match status" value="1"/>
</dbReference>
<dbReference type="GO" id="GO:0004602">
    <property type="term" value="F:glutathione peroxidase activity"/>
    <property type="evidence" value="ECO:0007669"/>
    <property type="project" value="UniProtKB-ARBA"/>
</dbReference>
<protein>
    <recommendedName>
        <fullName evidence="2">glutathione transferase</fullName>
        <ecNumber evidence="2">2.5.1.18</ecNumber>
    </recommendedName>
</protein>
<evidence type="ECO:0000256" key="5">
    <source>
        <dbReference type="ARBA" id="ARBA00047960"/>
    </source>
</evidence>
<dbReference type="PANTHER" id="PTHR11571">
    <property type="entry name" value="GLUTATHIONE S-TRANSFERASE"/>
    <property type="match status" value="1"/>
</dbReference>
<evidence type="ECO:0000256" key="2">
    <source>
        <dbReference type="ARBA" id="ARBA00012452"/>
    </source>
</evidence>
<dbReference type="PROSITE" id="PS50404">
    <property type="entry name" value="GST_NTER"/>
    <property type="match status" value="1"/>
</dbReference>
<dbReference type="EC" id="2.5.1.18" evidence="2"/>
<comment type="catalytic activity">
    <reaction evidence="5">
        <text>RX + glutathione = an S-substituted glutathione + a halide anion + H(+)</text>
        <dbReference type="Rhea" id="RHEA:16437"/>
        <dbReference type="ChEBI" id="CHEBI:15378"/>
        <dbReference type="ChEBI" id="CHEBI:16042"/>
        <dbReference type="ChEBI" id="CHEBI:17792"/>
        <dbReference type="ChEBI" id="CHEBI:57925"/>
        <dbReference type="ChEBI" id="CHEBI:90779"/>
        <dbReference type="EC" id="2.5.1.18"/>
    </reaction>
</comment>
<comment type="caution">
    <text evidence="8">The sequence shown here is derived from an EMBL/GenBank/DDBJ whole genome shotgun (WGS) entry which is preliminary data.</text>
</comment>
<dbReference type="Gene3D" id="3.40.30.10">
    <property type="entry name" value="Glutaredoxin"/>
    <property type="match status" value="1"/>
</dbReference>
<dbReference type="SFLD" id="SFLDG00363">
    <property type="entry name" value="AMPS_(cytGST):_Alpha-__Mu-__Pi"/>
    <property type="match status" value="1"/>
</dbReference>
<dbReference type="SFLD" id="SFLDS00019">
    <property type="entry name" value="Glutathione_Transferase_(cytos"/>
    <property type="match status" value="1"/>
</dbReference>
<dbReference type="SFLD" id="SFLDG01205">
    <property type="entry name" value="AMPS.1"/>
    <property type="match status" value="1"/>
</dbReference>
<evidence type="ECO:0000256" key="3">
    <source>
        <dbReference type="ARBA" id="ARBA00022679"/>
    </source>
</evidence>
<dbReference type="EMBL" id="JBEDNZ010000017">
    <property type="protein sequence ID" value="KAL0822028.1"/>
    <property type="molecule type" value="Genomic_DNA"/>
</dbReference>
<dbReference type="Pfam" id="PF14497">
    <property type="entry name" value="GST_C_3"/>
    <property type="match status" value="1"/>
</dbReference>
<dbReference type="Pfam" id="PF02798">
    <property type="entry name" value="GST_N"/>
    <property type="match status" value="1"/>
</dbReference>
<organism evidence="8 9">
    <name type="scientific">Loxostege sticticalis</name>
    <name type="common">Beet webworm moth</name>
    <dbReference type="NCBI Taxonomy" id="481309"/>
    <lineage>
        <taxon>Eukaryota</taxon>
        <taxon>Metazoa</taxon>
        <taxon>Ecdysozoa</taxon>
        <taxon>Arthropoda</taxon>
        <taxon>Hexapoda</taxon>
        <taxon>Insecta</taxon>
        <taxon>Pterygota</taxon>
        <taxon>Neoptera</taxon>
        <taxon>Endopterygota</taxon>
        <taxon>Lepidoptera</taxon>
        <taxon>Glossata</taxon>
        <taxon>Ditrysia</taxon>
        <taxon>Pyraloidea</taxon>
        <taxon>Crambidae</taxon>
        <taxon>Pyraustinae</taxon>
        <taxon>Loxostege</taxon>
    </lineage>
</organism>
<dbReference type="InterPro" id="IPR040079">
    <property type="entry name" value="Glutathione_S-Trfase"/>
</dbReference>
<sequence length="204" mass="23177">MPQVVFTYFNCKALGESARLLLSYGGQEFEDKRFTHETWPAIKPTTPFGQAPMLEIDGKKYAQSMAIARYLGRKYGLGGATLEEDLEIDMNADFINDIRAKAATVQYEADEALKKKKHEDFTQNVYPALLNKLNEIIGQNNGYIALGKLTWADFVFAGMYDYLKFMMQTPDLDEKYPNFKKVVDHVYSLPQLKAYLAAAPKCEV</sequence>
<dbReference type="FunFam" id="1.20.1050.10:FF:000030">
    <property type="entry name" value="Glutathione S-transferase S1"/>
    <property type="match status" value="1"/>
</dbReference>
<comment type="subunit">
    <text evidence="1">Homodimer.</text>
</comment>
<gene>
    <name evidence="8" type="ORF">ABMA28_005403</name>
</gene>
<evidence type="ECO:0000256" key="4">
    <source>
        <dbReference type="ARBA" id="ARBA00038317"/>
    </source>
</evidence>
<dbReference type="FunFam" id="3.40.30.10:FF:000035">
    <property type="entry name" value="hematopoietic prostaglandin D synthase"/>
    <property type="match status" value="1"/>
</dbReference>
<dbReference type="Gene3D" id="1.20.1050.10">
    <property type="match status" value="1"/>
</dbReference>
<accession>A0ABD0SSQ2</accession>
<dbReference type="InterPro" id="IPR010987">
    <property type="entry name" value="Glutathione-S-Trfase_C-like"/>
</dbReference>
<dbReference type="EMBL" id="JBEDNZ010000017">
    <property type="protein sequence ID" value="KAL0822029.1"/>
    <property type="molecule type" value="Genomic_DNA"/>
</dbReference>
<dbReference type="InterPro" id="IPR004045">
    <property type="entry name" value="Glutathione_S-Trfase_N"/>
</dbReference>
<evidence type="ECO:0000313" key="8">
    <source>
        <dbReference type="EMBL" id="KAL0822029.1"/>
    </source>
</evidence>
<proteinExistence type="inferred from homology"/>
<evidence type="ECO:0000259" key="7">
    <source>
        <dbReference type="PROSITE" id="PS50405"/>
    </source>
</evidence>
<dbReference type="GO" id="GO:0004364">
    <property type="term" value="F:glutathione transferase activity"/>
    <property type="evidence" value="ECO:0007669"/>
    <property type="project" value="UniProtKB-EC"/>
</dbReference>
<feature type="domain" description="GST N-terminal" evidence="6">
    <location>
        <begin position="2"/>
        <end position="79"/>
    </location>
</feature>